<feature type="coiled-coil region" evidence="1">
    <location>
        <begin position="84"/>
        <end position="139"/>
    </location>
</feature>
<dbReference type="Proteomes" id="UP001066276">
    <property type="component" value="Chromosome 12"/>
</dbReference>
<comment type="caution">
    <text evidence="2">The sequence shown here is derived from an EMBL/GenBank/DDBJ whole genome shotgun (WGS) entry which is preliminary data.</text>
</comment>
<dbReference type="EMBL" id="JANPWB010000016">
    <property type="protein sequence ID" value="KAJ1082951.1"/>
    <property type="molecule type" value="Genomic_DNA"/>
</dbReference>
<accession>A0AAV7KTY8</accession>
<gene>
    <name evidence="2" type="ORF">NDU88_003112</name>
</gene>
<keyword evidence="1" id="KW-0175">Coiled coil</keyword>
<evidence type="ECO:0000256" key="1">
    <source>
        <dbReference type="SAM" id="Coils"/>
    </source>
</evidence>
<evidence type="ECO:0000313" key="2">
    <source>
        <dbReference type="EMBL" id="KAJ1082951.1"/>
    </source>
</evidence>
<sequence length="140" mass="16176">MYVRCEGPLDTEMVSQCSTKKDGPLKDLFAKTPVKKADLHKDNPTTTGDMDEEAAPFTLFFLEQLFGVLRDDFVTLKQEIATEVKDLRRDMGELGHRVDSLEQKHESCEKEMEAHHRELLEMQDKNLAVQYQLEDLESRC</sequence>
<keyword evidence="3" id="KW-1185">Reference proteome</keyword>
<reference evidence="2" key="1">
    <citation type="journal article" date="2022" name="bioRxiv">
        <title>Sequencing and chromosome-scale assembly of the giantPleurodeles waltlgenome.</title>
        <authorList>
            <person name="Brown T."/>
            <person name="Elewa A."/>
            <person name="Iarovenko S."/>
            <person name="Subramanian E."/>
            <person name="Araus A.J."/>
            <person name="Petzold A."/>
            <person name="Susuki M."/>
            <person name="Suzuki K.-i.T."/>
            <person name="Hayashi T."/>
            <person name="Toyoda A."/>
            <person name="Oliveira C."/>
            <person name="Osipova E."/>
            <person name="Leigh N.D."/>
            <person name="Simon A."/>
            <person name="Yun M.H."/>
        </authorList>
    </citation>
    <scope>NUCLEOTIDE SEQUENCE</scope>
    <source>
        <strain evidence="2">20211129_DDA</strain>
        <tissue evidence="2">Liver</tissue>
    </source>
</reference>
<protein>
    <submittedName>
        <fullName evidence="2">Uncharacterized protein</fullName>
    </submittedName>
</protein>
<organism evidence="2 3">
    <name type="scientific">Pleurodeles waltl</name>
    <name type="common">Iberian ribbed newt</name>
    <dbReference type="NCBI Taxonomy" id="8319"/>
    <lineage>
        <taxon>Eukaryota</taxon>
        <taxon>Metazoa</taxon>
        <taxon>Chordata</taxon>
        <taxon>Craniata</taxon>
        <taxon>Vertebrata</taxon>
        <taxon>Euteleostomi</taxon>
        <taxon>Amphibia</taxon>
        <taxon>Batrachia</taxon>
        <taxon>Caudata</taxon>
        <taxon>Salamandroidea</taxon>
        <taxon>Salamandridae</taxon>
        <taxon>Pleurodelinae</taxon>
        <taxon>Pleurodeles</taxon>
    </lineage>
</organism>
<dbReference type="AlphaFoldDB" id="A0AAV7KTY8"/>
<evidence type="ECO:0000313" key="3">
    <source>
        <dbReference type="Proteomes" id="UP001066276"/>
    </source>
</evidence>
<name>A0AAV7KTY8_PLEWA</name>
<proteinExistence type="predicted"/>